<evidence type="ECO:0000313" key="3">
    <source>
        <dbReference type="EMBL" id="TFK90332.1"/>
    </source>
</evidence>
<dbReference type="InterPro" id="IPR013087">
    <property type="entry name" value="Znf_C2H2_type"/>
</dbReference>
<evidence type="ECO:0000313" key="4">
    <source>
        <dbReference type="Proteomes" id="UP000308197"/>
    </source>
</evidence>
<feature type="domain" description="C2H2-type" evidence="2">
    <location>
        <begin position="285"/>
        <end position="316"/>
    </location>
</feature>
<dbReference type="EMBL" id="ML211049">
    <property type="protein sequence ID" value="TFK90332.1"/>
    <property type="molecule type" value="Genomic_DNA"/>
</dbReference>
<evidence type="ECO:0000256" key="1">
    <source>
        <dbReference type="PROSITE-ProRule" id="PRU00042"/>
    </source>
</evidence>
<keyword evidence="4" id="KW-1185">Reference proteome</keyword>
<dbReference type="Proteomes" id="UP000308197">
    <property type="component" value="Unassembled WGS sequence"/>
</dbReference>
<dbReference type="InParanoid" id="A0A5C3PLX5"/>
<keyword evidence="1" id="KW-0479">Metal-binding</keyword>
<accession>A0A5C3PLX5</accession>
<name>A0A5C3PLX5_9APHY</name>
<dbReference type="PROSITE" id="PS50157">
    <property type="entry name" value="ZINC_FINGER_C2H2_2"/>
    <property type="match status" value="1"/>
</dbReference>
<protein>
    <recommendedName>
        <fullName evidence="2">C2H2-type domain-containing protein</fullName>
    </recommendedName>
</protein>
<sequence>MGVRMHSNAAGFLLISTSSRLSCFSLFPFSSSAVWRSLIAQHNSNRVLLYLPHFDATSMANFDHNGPWTPGYSSIPRSTADKLHHHTDPYLYGSDVGPSICGQTVRTPGSWPPGSDTGAGLRSWVATGEVWDYAGWAGIHLPDQYSKVTRQSQIAHPTDTFVTADAPNCELRYAPTPPLDLSSSESVLHIYRQMGAPDPIAAEPDADAQAGIRCLWGGRCGTLLANATVQEIRAHLREAHGVPGRDRTARIPCLWDGRCSRSSDFILPGGMGKHVATCHFKIMRRSCASCGQAFCRQDSLVRHEYLYCPKLRGDKRRKKPAARRVLSERPTSA</sequence>
<dbReference type="STRING" id="1314778.A0A5C3PLX5"/>
<dbReference type="AlphaFoldDB" id="A0A5C3PLX5"/>
<dbReference type="GO" id="GO:0008270">
    <property type="term" value="F:zinc ion binding"/>
    <property type="evidence" value="ECO:0007669"/>
    <property type="project" value="UniProtKB-KW"/>
</dbReference>
<evidence type="ECO:0000259" key="2">
    <source>
        <dbReference type="PROSITE" id="PS50157"/>
    </source>
</evidence>
<gene>
    <name evidence="3" type="ORF">K466DRAFT_391801</name>
</gene>
<reference evidence="3 4" key="1">
    <citation type="journal article" date="2019" name="Nat. Ecol. Evol.">
        <title>Megaphylogeny resolves global patterns of mushroom evolution.</title>
        <authorList>
            <person name="Varga T."/>
            <person name="Krizsan K."/>
            <person name="Foldi C."/>
            <person name="Dima B."/>
            <person name="Sanchez-Garcia M."/>
            <person name="Sanchez-Ramirez S."/>
            <person name="Szollosi G.J."/>
            <person name="Szarkandi J.G."/>
            <person name="Papp V."/>
            <person name="Albert L."/>
            <person name="Andreopoulos W."/>
            <person name="Angelini C."/>
            <person name="Antonin V."/>
            <person name="Barry K.W."/>
            <person name="Bougher N.L."/>
            <person name="Buchanan P."/>
            <person name="Buyck B."/>
            <person name="Bense V."/>
            <person name="Catcheside P."/>
            <person name="Chovatia M."/>
            <person name="Cooper J."/>
            <person name="Damon W."/>
            <person name="Desjardin D."/>
            <person name="Finy P."/>
            <person name="Geml J."/>
            <person name="Haridas S."/>
            <person name="Hughes K."/>
            <person name="Justo A."/>
            <person name="Karasinski D."/>
            <person name="Kautmanova I."/>
            <person name="Kiss B."/>
            <person name="Kocsube S."/>
            <person name="Kotiranta H."/>
            <person name="LaButti K.M."/>
            <person name="Lechner B.E."/>
            <person name="Liimatainen K."/>
            <person name="Lipzen A."/>
            <person name="Lukacs Z."/>
            <person name="Mihaltcheva S."/>
            <person name="Morgado L.N."/>
            <person name="Niskanen T."/>
            <person name="Noordeloos M.E."/>
            <person name="Ohm R.A."/>
            <person name="Ortiz-Santana B."/>
            <person name="Ovrebo C."/>
            <person name="Racz N."/>
            <person name="Riley R."/>
            <person name="Savchenko A."/>
            <person name="Shiryaev A."/>
            <person name="Soop K."/>
            <person name="Spirin V."/>
            <person name="Szebenyi C."/>
            <person name="Tomsovsky M."/>
            <person name="Tulloss R.E."/>
            <person name="Uehling J."/>
            <person name="Grigoriev I.V."/>
            <person name="Vagvolgyi C."/>
            <person name="Papp T."/>
            <person name="Martin F.M."/>
            <person name="Miettinen O."/>
            <person name="Hibbett D.S."/>
            <person name="Nagy L.G."/>
        </authorList>
    </citation>
    <scope>NUCLEOTIDE SEQUENCE [LARGE SCALE GENOMIC DNA]</scope>
    <source>
        <strain evidence="3 4">HHB13444</strain>
    </source>
</reference>
<keyword evidence="1" id="KW-0863">Zinc-finger</keyword>
<keyword evidence="1" id="KW-0862">Zinc</keyword>
<proteinExistence type="predicted"/>
<organism evidence="3 4">
    <name type="scientific">Polyporus arcularius HHB13444</name>
    <dbReference type="NCBI Taxonomy" id="1314778"/>
    <lineage>
        <taxon>Eukaryota</taxon>
        <taxon>Fungi</taxon>
        <taxon>Dikarya</taxon>
        <taxon>Basidiomycota</taxon>
        <taxon>Agaricomycotina</taxon>
        <taxon>Agaricomycetes</taxon>
        <taxon>Polyporales</taxon>
        <taxon>Polyporaceae</taxon>
        <taxon>Polyporus</taxon>
    </lineage>
</organism>